<protein>
    <submittedName>
        <fullName evidence="1">Thioesterase</fullName>
    </submittedName>
</protein>
<sequence length="149" mass="16881">MSPSKINWYLLFKLPAAWFTGVRVSSINSETCITKVRFRWINQNPFRSMFWAVQGMAAELSTGALLMSAIQEQNRPISMLLLESHGSFVKKARGKILFSCESGKEVREGLNKALETGEGQLCRIRSTGRNSENEVVSEFEFVWTIKPKS</sequence>
<dbReference type="SUPFAM" id="SSF54637">
    <property type="entry name" value="Thioesterase/thiol ester dehydrase-isomerase"/>
    <property type="match status" value="1"/>
</dbReference>
<evidence type="ECO:0000313" key="1">
    <source>
        <dbReference type="EMBL" id="PQB05990.1"/>
    </source>
</evidence>
<gene>
    <name evidence="1" type="ORF">BST85_06930</name>
</gene>
<dbReference type="EMBL" id="MQUB01000001">
    <property type="protein sequence ID" value="PQB05990.1"/>
    <property type="molecule type" value="Genomic_DNA"/>
</dbReference>
<organism evidence="1 2">
    <name type="scientific">Aureitalea marina</name>
    <dbReference type="NCBI Taxonomy" id="930804"/>
    <lineage>
        <taxon>Bacteria</taxon>
        <taxon>Pseudomonadati</taxon>
        <taxon>Bacteroidota</taxon>
        <taxon>Flavobacteriia</taxon>
        <taxon>Flavobacteriales</taxon>
        <taxon>Flavobacteriaceae</taxon>
        <taxon>Aureitalea</taxon>
    </lineage>
</organism>
<keyword evidence="2" id="KW-1185">Reference proteome</keyword>
<accession>A0A2S7KTP9</accession>
<dbReference type="RefSeq" id="WP_104813936.1">
    <property type="nucleotide sequence ID" value="NZ_MQUB01000001.1"/>
</dbReference>
<reference evidence="1 2" key="1">
    <citation type="submission" date="2016-11" db="EMBL/GenBank/DDBJ databases">
        <title>Trade-off between light-utilization and light-protection in marine flavobacteria.</title>
        <authorList>
            <person name="Kumagai Y."/>
        </authorList>
    </citation>
    <scope>NUCLEOTIDE SEQUENCE [LARGE SCALE GENOMIC DNA]</scope>
    <source>
        <strain evidence="1 2">NBRC 107741</strain>
    </source>
</reference>
<dbReference type="OrthoDB" id="9153186at2"/>
<dbReference type="Pfam" id="PF14539">
    <property type="entry name" value="DUF4442"/>
    <property type="match status" value="1"/>
</dbReference>
<dbReference type="InterPro" id="IPR029069">
    <property type="entry name" value="HotDog_dom_sf"/>
</dbReference>
<dbReference type="Proteomes" id="UP000239800">
    <property type="component" value="Unassembled WGS sequence"/>
</dbReference>
<evidence type="ECO:0000313" key="2">
    <source>
        <dbReference type="Proteomes" id="UP000239800"/>
    </source>
</evidence>
<comment type="caution">
    <text evidence="1">The sequence shown here is derived from an EMBL/GenBank/DDBJ whole genome shotgun (WGS) entry which is preliminary data.</text>
</comment>
<dbReference type="InterPro" id="IPR027961">
    <property type="entry name" value="DUF4442"/>
</dbReference>
<dbReference type="AlphaFoldDB" id="A0A2S7KTP9"/>
<proteinExistence type="predicted"/>
<dbReference type="Gene3D" id="3.10.129.10">
    <property type="entry name" value="Hotdog Thioesterase"/>
    <property type="match status" value="1"/>
</dbReference>
<name>A0A2S7KTP9_9FLAO</name>